<organism evidence="1">
    <name type="scientific">marine metagenome</name>
    <dbReference type="NCBI Taxonomy" id="408172"/>
    <lineage>
        <taxon>unclassified sequences</taxon>
        <taxon>metagenomes</taxon>
        <taxon>ecological metagenomes</taxon>
    </lineage>
</organism>
<dbReference type="AlphaFoldDB" id="A0A382AS38"/>
<reference evidence="1" key="1">
    <citation type="submission" date="2018-05" db="EMBL/GenBank/DDBJ databases">
        <authorList>
            <person name="Lanie J.A."/>
            <person name="Ng W.-L."/>
            <person name="Kazmierczak K.M."/>
            <person name="Andrzejewski T.M."/>
            <person name="Davidsen T.M."/>
            <person name="Wayne K.J."/>
            <person name="Tettelin H."/>
            <person name="Glass J.I."/>
            <person name="Rusch D."/>
            <person name="Podicherti R."/>
            <person name="Tsui H.-C.T."/>
            <person name="Winkler M.E."/>
        </authorList>
    </citation>
    <scope>NUCLEOTIDE SEQUENCE</scope>
</reference>
<name>A0A382AS38_9ZZZZ</name>
<gene>
    <name evidence="1" type="ORF">METZ01_LOCUS157170</name>
</gene>
<feature type="non-terminal residue" evidence="1">
    <location>
        <position position="1"/>
    </location>
</feature>
<protein>
    <submittedName>
        <fullName evidence="1">Uncharacterized protein</fullName>
    </submittedName>
</protein>
<evidence type="ECO:0000313" key="1">
    <source>
        <dbReference type="EMBL" id="SVB04316.1"/>
    </source>
</evidence>
<sequence length="306" mass="36008">IILPFVILFLAQGCARFGNNEEATPPEFEYLIQELDSELDFDSEQRSSARASLGRGKDFHPDPAALWKLAAYLHENLTLEQKLLLLAPPSDFDLTILSEENDYHFKRLERFQRMDLYLGSILNDDQLEAYDALIEYKRTAIESLIDQINNGNIELIVFRFELMGIMEWFRVEMEILLTDDQKAILLENRDDEDRRWRRGRRGWGRFASDPEEIKKAMYNALGMTDNQITTLENIHEDFKTNLKTLREEYIDGAYTVDEYRSTVVTILSGSHDRRESIFTQTQKEIIEIHRALTRRYMKHTRWGNRG</sequence>
<dbReference type="EMBL" id="UINC01026593">
    <property type="protein sequence ID" value="SVB04316.1"/>
    <property type="molecule type" value="Genomic_DNA"/>
</dbReference>
<proteinExistence type="predicted"/>
<accession>A0A382AS38</accession>